<keyword evidence="1" id="KW-1185">Reference proteome</keyword>
<sequence>MFSPQNDKQVYYEYAAEFKPFIGELKQLSGGEVIVYGTKAACDTTTFKFSYTSVPFYPKIPFQAQCIRLEWQPSTPLQDDSGFLIYIWDQTLTNVTTSALTTTTLTEITTDSTMTSSEQNGAGTLRTITMTPVNCTFCKWIIDYTQANCIDSGSSAEPGNCFDPIPFLINGEEPGLPNIFELKPRTESDSFYMVTTKLNMTHKIVLSSKANVVSYDFAVSLRIEEWQNAHYGLDDWAMWTPSFYPWKHDQIDYVIQNFDWRSSFEKTVPSWSSQNATIEIVMIETGSVRVLGLEGKDCNGLVYRKSFIKPVKFSLKTACVELVWRPELNGQPVENVGLAMFFTLGAIILFTQSIIAVDISLTSKSPSYAVHGRRLLEFKKITISIDDNNVANREILIDYTQENHKISIDVYKTCLDEFPFTVNGEILDSKNGEVMPYNEDMQELLYSTTFTYKTSNSMSLLVNYTADVYPLDFGLSFRVKNWVNATKKIWVLPAVNETKRQNFVLVKLDVIVTAVIYPPYNLPTLELNLVLQPNDKEMDEKSPCQHFKVDVTCPKGSLYSVFFGSDPGLNPDPRYHIGDYKSNISIVTKTTATSVQAASSCLFCLTYQANKGVASAGDVQFLDNFALFSSPFYPWIHDEPYQSGNHSYDYGMTTFKEIGEYWAKTEPPHGFVFSIQENDEEADCSTTIPLELFQVDRNVKEWEECEEWPSKIDKTTLFTCHLVVDELAFFAEFNHPKTWAYSAIVRRNADLNIYVFPTYNNLGSRPYYESTLGYEVKSRATPTPYSENLRIFYSSTFKLANLSQLVIKPTSNMNKWAVSFRVRQWVTETMEVLVLPASDFEVEHFFVLVDKNVLATIVVNETNIANDGPTLEIKAFNLVDVGLVAFSCQYTLPENVCSKEVTYSYYFGTDPGLAKNERYHIMEAT</sequence>
<reference evidence="2" key="1">
    <citation type="submission" date="2024-02" db="UniProtKB">
        <authorList>
            <consortium name="WormBaseParasite"/>
        </authorList>
    </citation>
    <scope>IDENTIFICATION</scope>
</reference>
<name>A0AAF3ER91_9BILA</name>
<evidence type="ECO:0000313" key="2">
    <source>
        <dbReference type="WBParaSite" id="MBELARI_LOCUS16616"/>
    </source>
</evidence>
<dbReference type="AlphaFoldDB" id="A0AAF3ER91"/>
<evidence type="ECO:0000313" key="1">
    <source>
        <dbReference type="Proteomes" id="UP000887575"/>
    </source>
</evidence>
<organism evidence="1 2">
    <name type="scientific">Mesorhabditis belari</name>
    <dbReference type="NCBI Taxonomy" id="2138241"/>
    <lineage>
        <taxon>Eukaryota</taxon>
        <taxon>Metazoa</taxon>
        <taxon>Ecdysozoa</taxon>
        <taxon>Nematoda</taxon>
        <taxon>Chromadorea</taxon>
        <taxon>Rhabditida</taxon>
        <taxon>Rhabditina</taxon>
        <taxon>Rhabditomorpha</taxon>
        <taxon>Rhabditoidea</taxon>
        <taxon>Rhabditidae</taxon>
        <taxon>Mesorhabditinae</taxon>
        <taxon>Mesorhabditis</taxon>
    </lineage>
</organism>
<dbReference type="WBParaSite" id="MBELARI_LOCUS16616">
    <property type="protein sequence ID" value="MBELARI_LOCUS16616"/>
    <property type="gene ID" value="MBELARI_LOCUS16616"/>
</dbReference>
<protein>
    <submittedName>
        <fullName evidence="2">Uncharacterized protein</fullName>
    </submittedName>
</protein>
<proteinExistence type="predicted"/>
<dbReference type="Proteomes" id="UP000887575">
    <property type="component" value="Unassembled WGS sequence"/>
</dbReference>
<accession>A0AAF3ER91</accession>